<feature type="region of interest" description="Disordered" evidence="1">
    <location>
        <begin position="371"/>
        <end position="430"/>
    </location>
</feature>
<dbReference type="Proteomes" id="UP000037136">
    <property type="component" value="Unassembled WGS sequence"/>
</dbReference>
<dbReference type="EMBL" id="LAZP02000052">
    <property type="protein sequence ID" value="PFH61857.1"/>
    <property type="molecule type" value="Genomic_DNA"/>
</dbReference>
<gene>
    <name evidence="2" type="ORF">XA68_16088</name>
</gene>
<feature type="region of interest" description="Disordered" evidence="1">
    <location>
        <begin position="1"/>
        <end position="126"/>
    </location>
</feature>
<comment type="caution">
    <text evidence="2">The sequence shown here is derived from an EMBL/GenBank/DDBJ whole genome shotgun (WGS) entry which is preliminary data.</text>
</comment>
<feature type="compositionally biased region" description="Pro residues" evidence="1">
    <location>
        <begin position="381"/>
        <end position="390"/>
    </location>
</feature>
<evidence type="ECO:0000256" key="1">
    <source>
        <dbReference type="SAM" id="MobiDB-lite"/>
    </source>
</evidence>
<name>A0A2A9PLS5_OPHUN</name>
<dbReference type="AlphaFoldDB" id="A0A2A9PLS5"/>
<feature type="compositionally biased region" description="Basic and acidic residues" evidence="1">
    <location>
        <begin position="176"/>
        <end position="196"/>
    </location>
</feature>
<reference evidence="2 3" key="2">
    <citation type="journal article" date="2017" name="Sci. Rep.">
        <title>Ant-infecting Ophiocordyceps genomes reveal a high diversity of potential behavioral manipulation genes and a possible major role for enterotoxins.</title>
        <authorList>
            <person name="de Bekker C."/>
            <person name="Ohm R.A."/>
            <person name="Evans H.C."/>
            <person name="Brachmann A."/>
            <person name="Hughes D.P."/>
        </authorList>
    </citation>
    <scope>NUCLEOTIDE SEQUENCE [LARGE SCALE GENOMIC DNA]</scope>
    <source>
        <strain evidence="2 3">SC16a</strain>
    </source>
</reference>
<evidence type="ECO:0000313" key="3">
    <source>
        <dbReference type="Proteomes" id="UP000037136"/>
    </source>
</evidence>
<feature type="compositionally biased region" description="Basic and acidic residues" evidence="1">
    <location>
        <begin position="106"/>
        <end position="124"/>
    </location>
</feature>
<protein>
    <submittedName>
        <fullName evidence="2">Uncharacterized protein</fullName>
    </submittedName>
</protein>
<accession>A0A2A9PLS5</accession>
<feature type="region of interest" description="Disordered" evidence="1">
    <location>
        <begin position="232"/>
        <end position="276"/>
    </location>
</feature>
<sequence>MTSSDQTRRRFAPVHIETTFQSVRKTAAVGPNSEPTPEPSPRSASPKNPEPRQQKGRFHPQLIETSRRAHRAGDFCPATRPTDKTDITPYTNHIYLAKSKPRRRRGDSSYDEATRHMLSSRRETEDDDVKEYLLQITAREAARQMEDAALAAFPNSRAREGGVAHFYFGESSGSDRSADGLRRRPDQEPRSRRKSSDLGLNWWHRHMQEHAQLLAHSRGDQDATTHSRDTLLTTDSDLDKMDLSLPPDPLWTTSGRDRQGSPSGATTPTPPTHDPASLAALYRGRNAGPGRPFGAMGLKPDNAELLLMRQADSPPMLGKDLTFRRCPSPKPTRLETDRPFAQQSRPRDRVRDAPGRPGLWRGYCCKSEANGSHAGNGVVRPSPPTSPPSGRPRLSVAQEPLTEEPRGLWTGGGGPVRDKPPGGTDERLRREKAERDDKILREFDDAFVTQVYNYLSLGHPATARPFDDELARISRVDLAELASRDDDVKAHVRAKDADHTRCPRWRALKIYIVEWARRHPDLDSLDPLAWGVGDRRGSWAI</sequence>
<dbReference type="STRING" id="268505.A0A2A9PLS5"/>
<organism evidence="2 3">
    <name type="scientific">Ophiocordyceps unilateralis</name>
    <name type="common">Zombie-ant fungus</name>
    <name type="synonym">Torrubia unilateralis</name>
    <dbReference type="NCBI Taxonomy" id="268505"/>
    <lineage>
        <taxon>Eukaryota</taxon>
        <taxon>Fungi</taxon>
        <taxon>Dikarya</taxon>
        <taxon>Ascomycota</taxon>
        <taxon>Pezizomycotina</taxon>
        <taxon>Sordariomycetes</taxon>
        <taxon>Hypocreomycetidae</taxon>
        <taxon>Hypocreales</taxon>
        <taxon>Ophiocordycipitaceae</taxon>
        <taxon>Ophiocordyceps</taxon>
    </lineage>
</organism>
<feature type="compositionally biased region" description="Basic and acidic residues" evidence="1">
    <location>
        <begin position="416"/>
        <end position="430"/>
    </location>
</feature>
<dbReference type="OrthoDB" id="4716584at2759"/>
<feature type="region of interest" description="Disordered" evidence="1">
    <location>
        <begin position="168"/>
        <end position="196"/>
    </location>
</feature>
<feature type="compositionally biased region" description="Basic and acidic residues" evidence="1">
    <location>
        <begin position="345"/>
        <end position="354"/>
    </location>
</feature>
<evidence type="ECO:0000313" key="2">
    <source>
        <dbReference type="EMBL" id="PFH61857.1"/>
    </source>
</evidence>
<reference evidence="2 3" key="1">
    <citation type="journal article" date="2015" name="BMC Genomics">
        <title>Gene expression during zombie ant biting behavior reflects the complexity underlying fungal parasitic behavioral manipulation.</title>
        <authorList>
            <person name="de Bekker C."/>
            <person name="Ohm R.A."/>
            <person name="Loreto R.G."/>
            <person name="Sebastian A."/>
            <person name="Albert I."/>
            <person name="Merrow M."/>
            <person name="Brachmann A."/>
            <person name="Hughes D.P."/>
        </authorList>
    </citation>
    <scope>NUCLEOTIDE SEQUENCE [LARGE SCALE GENOMIC DNA]</scope>
    <source>
        <strain evidence="2 3">SC16a</strain>
    </source>
</reference>
<proteinExistence type="predicted"/>
<feature type="region of interest" description="Disordered" evidence="1">
    <location>
        <begin position="316"/>
        <end position="358"/>
    </location>
</feature>
<keyword evidence="3" id="KW-1185">Reference proteome</keyword>